<dbReference type="EMBL" id="QXFT01004873">
    <property type="protein sequence ID" value="KAE9275387.1"/>
    <property type="molecule type" value="Genomic_DNA"/>
</dbReference>
<evidence type="ECO:0000313" key="2">
    <source>
        <dbReference type="EMBL" id="KAE9275387.1"/>
    </source>
</evidence>
<feature type="compositionally biased region" description="Polar residues" evidence="1">
    <location>
        <begin position="445"/>
        <end position="459"/>
    </location>
</feature>
<gene>
    <name evidence="2" type="ORF">PR003_g29348</name>
</gene>
<organism evidence="2 3">
    <name type="scientific">Phytophthora rubi</name>
    <dbReference type="NCBI Taxonomy" id="129364"/>
    <lineage>
        <taxon>Eukaryota</taxon>
        <taxon>Sar</taxon>
        <taxon>Stramenopiles</taxon>
        <taxon>Oomycota</taxon>
        <taxon>Peronosporomycetes</taxon>
        <taxon>Peronosporales</taxon>
        <taxon>Peronosporaceae</taxon>
        <taxon>Phytophthora</taxon>
    </lineage>
</organism>
<proteinExistence type="predicted"/>
<feature type="compositionally biased region" description="Basic and acidic residues" evidence="1">
    <location>
        <begin position="188"/>
        <end position="198"/>
    </location>
</feature>
<feature type="compositionally biased region" description="Basic and acidic residues" evidence="1">
    <location>
        <begin position="466"/>
        <end position="475"/>
    </location>
</feature>
<feature type="compositionally biased region" description="Basic and acidic residues" evidence="1">
    <location>
        <begin position="291"/>
        <end position="310"/>
    </location>
</feature>
<sequence length="602" mass="66678">MHWVLTQKLGLKVQSMMHPVTELTGIKAQQWQVRIKANGCPEEIRHKSLVVVDSAEIVLHHLNANVNWPCRRCQSPEHPTKYCRVSEAELETEAVKYKVQCSGKLPSTLGHSSRVYAAGNHPKTMADLEALLRKEGDNQRTKTSSKRMTVGSVPKRENASKSNSTADMTGKLSLPPEWGQSVNPDAGASKEDSTDSHDASTTSIGQDFGSTEETKQKMPKQHAKVVTGVTPIQYDDARMAGTSEEEEEAKRAKQAQPDTTNASKYQKFKEEEQPEVKQPEDSPGWGLQELYEEHKTERDLPSERMPDVEMKVVGSDNAEGVSATLKTQPQHRVDRKEGGKGRSPTTRSKRMDKPKKDLRADFKKNSQDAAQRLSTRVRKVSLSPKRKAAAHWTADRNHDMLDELMGTSQIPRQHRTARSLSPKMRAVSPKRRTTEASRKGKKTARQQFIHQYMQATSGNTNGGDEDNSREQKTEAGEAEQPDATQPEAAQEEECCIIRVTPSTDASAPLSMWLSSLGGKVVNVAANGHCGWLAFYAALFNVEEGLDSVSKEVAESANMLKKQVLNAIIANIMDEVTLHPQELQAELRASGCHKAAAGTYEEQ</sequence>
<protein>
    <submittedName>
        <fullName evidence="2">Uncharacterized protein</fullName>
    </submittedName>
</protein>
<feature type="compositionally biased region" description="Basic and acidic residues" evidence="1">
    <location>
        <begin position="267"/>
        <end position="280"/>
    </location>
</feature>
<dbReference type="Proteomes" id="UP000434957">
    <property type="component" value="Unassembled WGS sequence"/>
</dbReference>
<accession>A0A6A4BIC5</accession>
<evidence type="ECO:0000313" key="3">
    <source>
        <dbReference type="Proteomes" id="UP000434957"/>
    </source>
</evidence>
<name>A0A6A4BIC5_9STRA</name>
<reference evidence="2 3" key="1">
    <citation type="submission" date="2018-08" db="EMBL/GenBank/DDBJ databases">
        <title>Genomic investigation of the strawberry pathogen Phytophthora fragariae indicates pathogenicity is determined by transcriptional variation in three key races.</title>
        <authorList>
            <person name="Adams T.M."/>
            <person name="Armitage A.D."/>
            <person name="Sobczyk M.K."/>
            <person name="Bates H.J."/>
            <person name="Dunwell J.M."/>
            <person name="Nellist C.F."/>
            <person name="Harrison R.J."/>
        </authorList>
    </citation>
    <scope>NUCLEOTIDE SEQUENCE [LARGE SCALE GENOMIC DNA]</scope>
    <source>
        <strain evidence="2 3">SCRP333</strain>
    </source>
</reference>
<feature type="compositionally biased region" description="Basic and acidic residues" evidence="1">
    <location>
        <begin position="349"/>
        <end position="366"/>
    </location>
</feature>
<keyword evidence="3" id="KW-1185">Reference proteome</keyword>
<dbReference type="AlphaFoldDB" id="A0A6A4BIC5"/>
<feature type="compositionally biased region" description="Basic and acidic residues" evidence="1">
    <location>
        <begin position="331"/>
        <end position="340"/>
    </location>
</feature>
<evidence type="ECO:0000256" key="1">
    <source>
        <dbReference type="SAM" id="MobiDB-lite"/>
    </source>
</evidence>
<feature type="non-terminal residue" evidence="2">
    <location>
        <position position="602"/>
    </location>
</feature>
<feature type="region of interest" description="Disordered" evidence="1">
    <location>
        <begin position="407"/>
        <end position="490"/>
    </location>
</feature>
<feature type="compositionally biased region" description="Basic residues" evidence="1">
    <location>
        <begin position="375"/>
        <end position="389"/>
    </location>
</feature>
<comment type="caution">
    <text evidence="2">The sequence shown here is derived from an EMBL/GenBank/DDBJ whole genome shotgun (WGS) entry which is preliminary data.</text>
</comment>
<feature type="region of interest" description="Disordered" evidence="1">
    <location>
        <begin position="134"/>
        <end position="393"/>
    </location>
</feature>